<dbReference type="EMBL" id="JAHQIW010000658">
    <property type="protein sequence ID" value="KAJ1349397.1"/>
    <property type="molecule type" value="Genomic_DNA"/>
</dbReference>
<feature type="region of interest" description="Disordered" evidence="3">
    <location>
        <begin position="120"/>
        <end position="173"/>
    </location>
</feature>
<evidence type="ECO:0000313" key="5">
    <source>
        <dbReference type="EMBL" id="KAJ1349397.1"/>
    </source>
</evidence>
<keyword evidence="6" id="KW-1185">Reference proteome</keyword>
<feature type="coiled-coil region" evidence="2">
    <location>
        <begin position="75"/>
        <end position="109"/>
    </location>
</feature>
<feature type="domain" description="Coiled-coil" evidence="4">
    <location>
        <begin position="8"/>
        <end position="118"/>
    </location>
</feature>
<dbReference type="Pfam" id="PF15295">
    <property type="entry name" value="CCDC50_N"/>
    <property type="match status" value="1"/>
</dbReference>
<dbReference type="InterPro" id="IPR039303">
    <property type="entry name" value="CCDC50"/>
</dbReference>
<dbReference type="PANTHER" id="PTHR22115:SF4">
    <property type="entry name" value="COILED-COIL DOMAIN-CONTAINING PROTEIN"/>
    <property type="match status" value="1"/>
</dbReference>
<protein>
    <recommendedName>
        <fullName evidence="4">Coiled-coil domain-containing protein</fullName>
    </recommendedName>
</protein>
<evidence type="ECO:0000259" key="4">
    <source>
        <dbReference type="Pfam" id="PF15295"/>
    </source>
</evidence>
<accession>A0AAD5LZA6</accession>
<evidence type="ECO:0000256" key="2">
    <source>
        <dbReference type="SAM" id="Coils"/>
    </source>
</evidence>
<dbReference type="AlphaFoldDB" id="A0AAD5LZA6"/>
<organism evidence="5 6">
    <name type="scientific">Parelaphostrongylus tenuis</name>
    <name type="common">Meningeal worm</name>
    <dbReference type="NCBI Taxonomy" id="148309"/>
    <lineage>
        <taxon>Eukaryota</taxon>
        <taxon>Metazoa</taxon>
        <taxon>Ecdysozoa</taxon>
        <taxon>Nematoda</taxon>
        <taxon>Chromadorea</taxon>
        <taxon>Rhabditida</taxon>
        <taxon>Rhabditina</taxon>
        <taxon>Rhabditomorpha</taxon>
        <taxon>Strongyloidea</taxon>
        <taxon>Metastrongylidae</taxon>
        <taxon>Parelaphostrongylus</taxon>
    </lineage>
</organism>
<sequence>MEGNLSFAEVRQRLREIEDQSMASRLQEEEFNKYYNHNRKYRRMVGEDTKHSIREQANEDEFARRERVETVQKIAESDKEIARRLQQQIEEEERERLELQVRMDAELAKALSVNEEFQNTNSSAREISSSQLHNHSPPTSSTFGYLSSNNESCKGSTSPSATNFYESLRAQRR</sequence>
<dbReference type="InterPro" id="IPR029311">
    <property type="entry name" value="CCDC50_N"/>
</dbReference>
<name>A0AAD5LZA6_PARTN</name>
<dbReference type="PANTHER" id="PTHR22115">
    <property type="entry name" value="C3ORF6 PROTEIN-RELATED"/>
    <property type="match status" value="1"/>
</dbReference>
<keyword evidence="1 2" id="KW-0175">Coiled coil</keyword>
<dbReference type="Proteomes" id="UP001196413">
    <property type="component" value="Unassembled WGS sequence"/>
</dbReference>
<evidence type="ECO:0000256" key="3">
    <source>
        <dbReference type="SAM" id="MobiDB-lite"/>
    </source>
</evidence>
<comment type="caution">
    <text evidence="5">The sequence shown here is derived from an EMBL/GenBank/DDBJ whole genome shotgun (WGS) entry which is preliminary data.</text>
</comment>
<reference evidence="5" key="1">
    <citation type="submission" date="2021-06" db="EMBL/GenBank/DDBJ databases">
        <title>Parelaphostrongylus tenuis whole genome reference sequence.</title>
        <authorList>
            <person name="Garwood T.J."/>
            <person name="Larsen P.A."/>
            <person name="Fountain-Jones N.M."/>
            <person name="Garbe J.R."/>
            <person name="Macchietto M.G."/>
            <person name="Kania S.A."/>
            <person name="Gerhold R.W."/>
            <person name="Richards J.E."/>
            <person name="Wolf T.M."/>
        </authorList>
    </citation>
    <scope>NUCLEOTIDE SEQUENCE</scope>
    <source>
        <strain evidence="5">MNPRO001-30</strain>
        <tissue evidence="5">Meninges</tissue>
    </source>
</reference>
<evidence type="ECO:0000256" key="1">
    <source>
        <dbReference type="ARBA" id="ARBA00023054"/>
    </source>
</evidence>
<gene>
    <name evidence="5" type="ORF">KIN20_004959</name>
</gene>
<proteinExistence type="predicted"/>
<feature type="compositionally biased region" description="Polar residues" evidence="3">
    <location>
        <begin position="120"/>
        <end position="165"/>
    </location>
</feature>
<evidence type="ECO:0000313" key="6">
    <source>
        <dbReference type="Proteomes" id="UP001196413"/>
    </source>
</evidence>